<accession>A0ABQ3VUD2</accession>
<keyword evidence="1" id="KW-0812">Transmembrane</keyword>
<keyword evidence="1" id="KW-0472">Membrane</keyword>
<proteinExistence type="predicted"/>
<keyword evidence="1" id="KW-1133">Transmembrane helix</keyword>
<sequence>MKQKPPTPTMLNTLGALSGMGFTVAVPIALGAILGNYLDGLLHTGPLFILLGLLLGLISGIYGAYRLYKSVFQ</sequence>
<feature type="transmembrane region" description="Helical" evidence="1">
    <location>
        <begin position="47"/>
        <end position="68"/>
    </location>
</feature>
<evidence type="ECO:0000256" key="1">
    <source>
        <dbReference type="SAM" id="Phobius"/>
    </source>
</evidence>
<reference evidence="2 3" key="1">
    <citation type="journal article" date="2021" name="Int. J. Syst. Evol. Microbiol.">
        <title>Reticulibacter mediterranei gen. nov., sp. nov., within the new family Reticulibacteraceae fam. nov., and Ktedonospora formicarum gen. nov., sp. nov., Ktedonobacter robiniae sp. nov., Dictyobacter formicarum sp. nov. and Dictyobacter arantiisoli sp. nov., belonging to the class Ktedonobacteria.</title>
        <authorList>
            <person name="Yabe S."/>
            <person name="Zheng Y."/>
            <person name="Wang C.M."/>
            <person name="Sakai Y."/>
            <person name="Abe K."/>
            <person name="Yokota A."/>
            <person name="Donadio S."/>
            <person name="Cavaletti L."/>
            <person name="Monciardini P."/>
        </authorList>
    </citation>
    <scope>NUCLEOTIDE SEQUENCE [LARGE SCALE GENOMIC DNA]</scope>
    <source>
        <strain evidence="2 3">SOSP1-9</strain>
    </source>
</reference>
<evidence type="ECO:0000313" key="3">
    <source>
        <dbReference type="Proteomes" id="UP000635565"/>
    </source>
</evidence>
<dbReference type="EMBL" id="BNJJ01000030">
    <property type="protein sequence ID" value="GHO88998.1"/>
    <property type="molecule type" value="Genomic_DNA"/>
</dbReference>
<feature type="transmembrane region" description="Helical" evidence="1">
    <location>
        <begin position="12"/>
        <end position="35"/>
    </location>
</feature>
<dbReference type="Proteomes" id="UP000635565">
    <property type="component" value="Unassembled WGS sequence"/>
</dbReference>
<protein>
    <submittedName>
        <fullName evidence="2">Uncharacterized protein</fullName>
    </submittedName>
</protein>
<name>A0ABQ3VUD2_9CHLR</name>
<dbReference type="RefSeq" id="WP_201366540.1">
    <property type="nucleotide sequence ID" value="NZ_BNJJ01000030.1"/>
</dbReference>
<dbReference type="InterPro" id="IPR032820">
    <property type="entry name" value="ATPase_put"/>
</dbReference>
<organism evidence="2 3">
    <name type="scientific">Dictyobacter formicarum</name>
    <dbReference type="NCBI Taxonomy" id="2778368"/>
    <lineage>
        <taxon>Bacteria</taxon>
        <taxon>Bacillati</taxon>
        <taxon>Chloroflexota</taxon>
        <taxon>Ktedonobacteria</taxon>
        <taxon>Ktedonobacterales</taxon>
        <taxon>Dictyobacteraceae</taxon>
        <taxon>Dictyobacter</taxon>
    </lineage>
</organism>
<comment type="caution">
    <text evidence="2">The sequence shown here is derived from an EMBL/GenBank/DDBJ whole genome shotgun (WGS) entry which is preliminary data.</text>
</comment>
<evidence type="ECO:0000313" key="2">
    <source>
        <dbReference type="EMBL" id="GHO88998.1"/>
    </source>
</evidence>
<dbReference type="Pfam" id="PF09527">
    <property type="entry name" value="ATPase_gene1"/>
    <property type="match status" value="1"/>
</dbReference>
<gene>
    <name evidence="2" type="ORF">KSZ_70040</name>
</gene>
<keyword evidence="3" id="KW-1185">Reference proteome</keyword>